<dbReference type="KEGG" id="cbei:LF65_05592"/>
<dbReference type="Gene3D" id="3.20.20.300">
    <property type="entry name" value="Glycoside hydrolase, family 3, N-terminal domain"/>
    <property type="match status" value="1"/>
</dbReference>
<dbReference type="Gene3D" id="3.40.50.1700">
    <property type="entry name" value="Glycoside hydrolase family 3 C-terminal domain"/>
    <property type="match status" value="1"/>
</dbReference>
<keyword evidence="3 5" id="KW-0378">Hydrolase</keyword>
<dbReference type="Pfam" id="PF01915">
    <property type="entry name" value="Glyco_hydro_3_C"/>
    <property type="match status" value="1"/>
</dbReference>
<dbReference type="GO" id="GO:0031222">
    <property type="term" value="P:arabinan catabolic process"/>
    <property type="evidence" value="ECO:0007669"/>
    <property type="project" value="TreeGrafter"/>
</dbReference>
<dbReference type="InterPro" id="IPR002772">
    <property type="entry name" value="Glyco_hydro_3_C"/>
</dbReference>
<dbReference type="InterPro" id="IPR017853">
    <property type="entry name" value="GH"/>
</dbReference>
<dbReference type="InterPro" id="IPR013783">
    <property type="entry name" value="Ig-like_fold"/>
</dbReference>
<dbReference type="InterPro" id="IPR036881">
    <property type="entry name" value="Glyco_hydro_3_C_sf"/>
</dbReference>
<dbReference type="Pfam" id="PF00933">
    <property type="entry name" value="Glyco_hydro_3"/>
    <property type="match status" value="1"/>
</dbReference>
<dbReference type="GO" id="GO:0045493">
    <property type="term" value="P:xylan catabolic process"/>
    <property type="evidence" value="ECO:0007669"/>
    <property type="project" value="InterPro"/>
</dbReference>
<dbReference type="SUPFAM" id="SSF52279">
    <property type="entry name" value="Beta-D-glucan exohydrolase, C-terminal domain"/>
    <property type="match status" value="1"/>
</dbReference>
<dbReference type="InterPro" id="IPR026891">
    <property type="entry name" value="Fn3-like"/>
</dbReference>
<evidence type="ECO:0000313" key="6">
    <source>
        <dbReference type="Proteomes" id="UP000031866"/>
    </source>
</evidence>
<dbReference type="Gene3D" id="2.60.40.10">
    <property type="entry name" value="Immunoglobulins"/>
    <property type="match status" value="1"/>
</dbReference>
<dbReference type="InterPro" id="IPR044993">
    <property type="entry name" value="BXL"/>
</dbReference>
<dbReference type="Pfam" id="PF14310">
    <property type="entry name" value="Fn3-like"/>
    <property type="match status" value="1"/>
</dbReference>
<comment type="similarity">
    <text evidence="1">Belongs to the glycosyl hydrolase 3 family.</text>
</comment>
<evidence type="ECO:0000256" key="3">
    <source>
        <dbReference type="ARBA" id="ARBA00022801"/>
    </source>
</evidence>
<organism evidence="5 6">
    <name type="scientific">Clostridium beijerinckii</name>
    <name type="common">Clostridium MP</name>
    <dbReference type="NCBI Taxonomy" id="1520"/>
    <lineage>
        <taxon>Bacteria</taxon>
        <taxon>Bacillati</taxon>
        <taxon>Bacillota</taxon>
        <taxon>Clostridia</taxon>
        <taxon>Eubacteriales</taxon>
        <taxon>Clostridiaceae</taxon>
        <taxon>Clostridium</taxon>
    </lineage>
</organism>
<reference evidence="6" key="1">
    <citation type="submission" date="2014-12" db="EMBL/GenBank/DDBJ databases">
        <title>Genome sequence of Clostridium beijerinckii strain 59B.</title>
        <authorList>
            <person name="Little G.T."/>
            <person name="Minton N.P."/>
        </authorList>
    </citation>
    <scope>NUCLEOTIDE SEQUENCE [LARGE SCALE GENOMIC DNA]</scope>
    <source>
        <strain evidence="6">59B</strain>
    </source>
</reference>
<name>A0A0B5QI89_CLOBE</name>
<gene>
    <name evidence="5" type="ORF">LF65_05592</name>
</gene>
<dbReference type="InterPro" id="IPR001764">
    <property type="entry name" value="Glyco_hydro_3_N"/>
</dbReference>
<dbReference type="STRING" id="1520.LF65_05592"/>
<dbReference type="AlphaFoldDB" id="A0A0B5QI89"/>
<dbReference type="SMART" id="SM01217">
    <property type="entry name" value="Fn3_like"/>
    <property type="match status" value="1"/>
</dbReference>
<evidence type="ECO:0000256" key="2">
    <source>
        <dbReference type="ARBA" id="ARBA00022729"/>
    </source>
</evidence>
<protein>
    <submittedName>
        <fullName evidence="5">Glycosyl hydrolase</fullName>
    </submittedName>
</protein>
<evidence type="ECO:0000256" key="1">
    <source>
        <dbReference type="ARBA" id="ARBA00005336"/>
    </source>
</evidence>
<feature type="domain" description="Fibronectin type III-like" evidence="4">
    <location>
        <begin position="619"/>
        <end position="688"/>
    </location>
</feature>
<keyword evidence="2" id="KW-0732">Signal</keyword>
<dbReference type="InterPro" id="IPR036962">
    <property type="entry name" value="Glyco_hydro_3_N_sf"/>
</dbReference>
<dbReference type="GO" id="GO:0046556">
    <property type="term" value="F:alpha-L-arabinofuranosidase activity"/>
    <property type="evidence" value="ECO:0007669"/>
    <property type="project" value="TreeGrafter"/>
</dbReference>
<dbReference type="EMBL" id="CP010086">
    <property type="protein sequence ID" value="AJH02100.1"/>
    <property type="molecule type" value="Genomic_DNA"/>
</dbReference>
<accession>A0A0B5QI89</accession>
<dbReference type="PRINTS" id="PR00133">
    <property type="entry name" value="GLHYDRLASE3"/>
</dbReference>
<dbReference type="Proteomes" id="UP000031866">
    <property type="component" value="Chromosome"/>
</dbReference>
<dbReference type="RefSeq" id="WP_041900573.1">
    <property type="nucleotide sequence ID" value="NZ_CP010086.2"/>
</dbReference>
<evidence type="ECO:0000259" key="4">
    <source>
        <dbReference type="SMART" id="SM01217"/>
    </source>
</evidence>
<dbReference type="GO" id="GO:0009044">
    <property type="term" value="F:xylan 1,4-beta-xylosidase activity"/>
    <property type="evidence" value="ECO:0007669"/>
    <property type="project" value="InterPro"/>
</dbReference>
<dbReference type="PANTHER" id="PTHR42721">
    <property type="entry name" value="SUGAR HYDROLASE-RELATED"/>
    <property type="match status" value="1"/>
</dbReference>
<sequence length="709" mass="78444">MNGEQENTHEFAVKAAKELVSKMTLQEKAEQLTYQSPAIKHLNVPEYNWWNEGLHGVARAGTATAFPQAIGLAAIFDDEFLGKVANIIATEGRAKYNEYSKKDDRGIYKGLTYWSPNINIFRDPRWGRGHETYGEDPYLTSRLGVAFIKGLQGEGKYLKLAACAKHFAVHSGPEGLRHEFNAVVNNKDLYETYLPAFEACVKEANVESVMGAYNRTNGEPCCGSKTLLKDILRGKWEFKGHVVSDCWALADFHLHHMVTSTATESVALAIENGCDLNCGNMYLNLLLAYKEGLVTEEQITTAAERLMTTRFKLGMFDEECEYNKIPYEVNDSKEHNDVALIASRKSMVLLKNNGTLPLNKSNLKSIAVIGPNANSEIMLKGNYSGTASKYTTILEGIHYAVSDDVRIYYSEGCHLFKDKVEDLARPDDRLSEAISVAERSDVVVLCLGLDSTIEGEQGDAGNSYGAGDKENLNLPGRQQNLLEKVLEVGKPVIVVLGAGSALTLNGAEEKCAAILNAWYPGSHGGTAVADILFGKCSPSGKLPVTFYKDTAKLPEFTDYSMKGRTYRYLEHESLYPFGYGLTYSTVELSNLQVPSVKPGFESFDISIEIKNTGEYDIEEVVQCYVKDIESKYAVLNHSLAGFKRVSLKKGESKIVTIKLNKKSFEVVNDDGERLLDSKKFKLFVGVSQPDKRSLELTSVAPLEANIELI</sequence>
<dbReference type="SUPFAM" id="SSF51445">
    <property type="entry name" value="(Trans)glycosidases"/>
    <property type="match status" value="1"/>
</dbReference>
<dbReference type="OrthoDB" id="9805821at2"/>
<dbReference type="PANTHER" id="PTHR42721:SF3">
    <property type="entry name" value="BETA-D-XYLOSIDASE 5-RELATED"/>
    <property type="match status" value="1"/>
</dbReference>
<proteinExistence type="inferred from homology"/>
<evidence type="ECO:0000313" key="5">
    <source>
        <dbReference type="EMBL" id="AJH02100.1"/>
    </source>
</evidence>